<keyword evidence="4 8" id="KW-0812">Transmembrane</keyword>
<keyword evidence="10" id="KW-0418">Kinase</keyword>
<protein>
    <submittedName>
        <fullName evidence="10">Protein-tyrosine kinase</fullName>
    </submittedName>
</protein>
<dbReference type="PANTHER" id="PTHR32309">
    <property type="entry name" value="TYROSINE-PROTEIN KINASE"/>
    <property type="match status" value="1"/>
</dbReference>
<evidence type="ECO:0000313" key="11">
    <source>
        <dbReference type="Proteomes" id="UP000823909"/>
    </source>
</evidence>
<evidence type="ECO:0000256" key="7">
    <source>
        <dbReference type="SAM" id="MobiDB-lite"/>
    </source>
</evidence>
<evidence type="ECO:0000256" key="6">
    <source>
        <dbReference type="ARBA" id="ARBA00023136"/>
    </source>
</evidence>
<feature type="region of interest" description="Disordered" evidence="7">
    <location>
        <begin position="236"/>
        <end position="256"/>
    </location>
</feature>
<dbReference type="GO" id="GO:0005886">
    <property type="term" value="C:plasma membrane"/>
    <property type="evidence" value="ECO:0007669"/>
    <property type="project" value="UniProtKB-SubCell"/>
</dbReference>
<evidence type="ECO:0000256" key="4">
    <source>
        <dbReference type="ARBA" id="ARBA00022692"/>
    </source>
</evidence>
<keyword evidence="10" id="KW-0829">Tyrosine-protein kinase</keyword>
<feature type="compositionally biased region" description="Basic residues" evidence="7">
    <location>
        <begin position="241"/>
        <end position="256"/>
    </location>
</feature>
<evidence type="ECO:0000313" key="10">
    <source>
        <dbReference type="EMBL" id="HJD41700.1"/>
    </source>
</evidence>
<keyword evidence="6 8" id="KW-0472">Membrane</keyword>
<feature type="domain" description="Polysaccharide chain length determinant N-terminal" evidence="9">
    <location>
        <begin position="17"/>
        <end position="105"/>
    </location>
</feature>
<organism evidence="10 11">
    <name type="scientific">Candidatus Mediterraneibacter quadrami</name>
    <dbReference type="NCBI Taxonomy" id="2838684"/>
    <lineage>
        <taxon>Bacteria</taxon>
        <taxon>Bacillati</taxon>
        <taxon>Bacillota</taxon>
        <taxon>Clostridia</taxon>
        <taxon>Lachnospirales</taxon>
        <taxon>Lachnospiraceae</taxon>
        <taxon>Mediterraneibacter</taxon>
    </lineage>
</organism>
<evidence type="ECO:0000256" key="3">
    <source>
        <dbReference type="ARBA" id="ARBA00022475"/>
    </source>
</evidence>
<sequence>MNQERVTHEVVENDEITIDLTELFAVLWARAYIIIIAGLLLALAAFAGTQLFITPKYTSTTSMYMLARSDESGAVTSGDLQTGTQLTQDYMELVKSRTVLEEVISVLNLEMEPEELSDAITTSNPDNTRILTIQVEDEDPEVAREIADAVRESASNTIQDIMEIDAVNTVEEANLPTTPSSPSVFRNTAIGGFIGIVIAMGIIVLIYVFDDTIKTPEDVENYLGLNVLTSIPIQEGEQKPKRVKRKTTRKMMRKRR</sequence>
<name>A0A9D2U5Q2_9FIRM</name>
<dbReference type="AlphaFoldDB" id="A0A9D2U5Q2"/>
<dbReference type="InterPro" id="IPR003856">
    <property type="entry name" value="LPS_length_determ_N"/>
</dbReference>
<keyword evidence="10" id="KW-0808">Transferase</keyword>
<proteinExistence type="inferred from homology"/>
<keyword evidence="5 8" id="KW-1133">Transmembrane helix</keyword>
<comment type="similarity">
    <text evidence="2">Belongs to the CpsC/CapA family.</text>
</comment>
<reference evidence="10" key="1">
    <citation type="journal article" date="2021" name="PeerJ">
        <title>Extensive microbial diversity within the chicken gut microbiome revealed by metagenomics and culture.</title>
        <authorList>
            <person name="Gilroy R."/>
            <person name="Ravi A."/>
            <person name="Getino M."/>
            <person name="Pursley I."/>
            <person name="Horton D.L."/>
            <person name="Alikhan N.F."/>
            <person name="Baker D."/>
            <person name="Gharbi K."/>
            <person name="Hall N."/>
            <person name="Watson M."/>
            <person name="Adriaenssens E.M."/>
            <person name="Foster-Nyarko E."/>
            <person name="Jarju S."/>
            <person name="Secka A."/>
            <person name="Antonio M."/>
            <person name="Oren A."/>
            <person name="Chaudhuri R.R."/>
            <person name="La Ragione R."/>
            <person name="Hildebrand F."/>
            <person name="Pallen M.J."/>
        </authorList>
    </citation>
    <scope>NUCLEOTIDE SEQUENCE</scope>
    <source>
        <strain evidence="10">ChiBcec15-3976</strain>
    </source>
</reference>
<dbReference type="GO" id="GO:0004713">
    <property type="term" value="F:protein tyrosine kinase activity"/>
    <property type="evidence" value="ECO:0007669"/>
    <property type="project" value="UniProtKB-KW"/>
</dbReference>
<evidence type="ECO:0000256" key="5">
    <source>
        <dbReference type="ARBA" id="ARBA00022989"/>
    </source>
</evidence>
<keyword evidence="3" id="KW-1003">Cell membrane</keyword>
<dbReference type="EMBL" id="DWUU01000012">
    <property type="protein sequence ID" value="HJD41700.1"/>
    <property type="molecule type" value="Genomic_DNA"/>
</dbReference>
<dbReference type="InterPro" id="IPR050445">
    <property type="entry name" value="Bact_polysacc_biosynth/exp"/>
</dbReference>
<reference evidence="10" key="2">
    <citation type="submission" date="2021-04" db="EMBL/GenBank/DDBJ databases">
        <authorList>
            <person name="Gilroy R."/>
        </authorList>
    </citation>
    <scope>NUCLEOTIDE SEQUENCE</scope>
    <source>
        <strain evidence="10">ChiBcec15-3976</strain>
    </source>
</reference>
<evidence type="ECO:0000256" key="8">
    <source>
        <dbReference type="SAM" id="Phobius"/>
    </source>
</evidence>
<gene>
    <name evidence="10" type="ORF">H9910_01630</name>
</gene>
<evidence type="ECO:0000256" key="2">
    <source>
        <dbReference type="ARBA" id="ARBA00006683"/>
    </source>
</evidence>
<feature type="transmembrane region" description="Helical" evidence="8">
    <location>
        <begin position="189"/>
        <end position="209"/>
    </location>
</feature>
<evidence type="ECO:0000259" key="9">
    <source>
        <dbReference type="Pfam" id="PF02706"/>
    </source>
</evidence>
<feature type="transmembrane region" description="Helical" evidence="8">
    <location>
        <begin position="31"/>
        <end position="53"/>
    </location>
</feature>
<dbReference type="Proteomes" id="UP000823909">
    <property type="component" value="Unassembled WGS sequence"/>
</dbReference>
<dbReference type="PANTHER" id="PTHR32309:SF13">
    <property type="entry name" value="FERRIC ENTEROBACTIN TRANSPORT PROTEIN FEPE"/>
    <property type="match status" value="1"/>
</dbReference>
<dbReference type="Pfam" id="PF02706">
    <property type="entry name" value="Wzz"/>
    <property type="match status" value="1"/>
</dbReference>
<comment type="subcellular location">
    <subcellularLocation>
        <location evidence="1">Cell membrane</location>
        <topology evidence="1">Multi-pass membrane protein</topology>
    </subcellularLocation>
</comment>
<evidence type="ECO:0000256" key="1">
    <source>
        <dbReference type="ARBA" id="ARBA00004651"/>
    </source>
</evidence>
<comment type="caution">
    <text evidence="10">The sequence shown here is derived from an EMBL/GenBank/DDBJ whole genome shotgun (WGS) entry which is preliminary data.</text>
</comment>
<accession>A0A9D2U5Q2</accession>